<organism evidence="3 4">
    <name type="scientific">Methanococcus voltae</name>
    <dbReference type="NCBI Taxonomy" id="2188"/>
    <lineage>
        <taxon>Archaea</taxon>
        <taxon>Methanobacteriati</taxon>
        <taxon>Methanobacteriota</taxon>
        <taxon>Methanomada group</taxon>
        <taxon>Methanococci</taxon>
        <taxon>Methanococcales</taxon>
        <taxon>Methanococcaceae</taxon>
        <taxon>Methanococcus</taxon>
    </lineage>
</organism>
<dbReference type="CDD" id="cd04491">
    <property type="entry name" value="SoSSB_OBF"/>
    <property type="match status" value="4"/>
</dbReference>
<evidence type="ECO:0000256" key="1">
    <source>
        <dbReference type="ARBA" id="ARBA00023125"/>
    </source>
</evidence>
<gene>
    <name evidence="3" type="ORF">J3E07_000359</name>
</gene>
<name>A0A8J7RLE1_METVO</name>
<dbReference type="AlphaFoldDB" id="A0A8J7RLE1"/>
<dbReference type="RefSeq" id="WP_209590413.1">
    <property type="nucleotide sequence ID" value="NZ_JAGGMV010000001.1"/>
</dbReference>
<dbReference type="InterPro" id="IPR004365">
    <property type="entry name" value="NA-bd_OB_tRNA"/>
</dbReference>
<dbReference type="EMBL" id="JAGGMV010000001">
    <property type="protein sequence ID" value="MBP2200961.1"/>
    <property type="molecule type" value="Genomic_DNA"/>
</dbReference>
<dbReference type="InterPro" id="IPR051231">
    <property type="entry name" value="SOSS-B"/>
</dbReference>
<protein>
    <submittedName>
        <fullName evidence="3">Replication factor A1</fullName>
    </submittedName>
</protein>
<dbReference type="GO" id="GO:0010212">
    <property type="term" value="P:response to ionizing radiation"/>
    <property type="evidence" value="ECO:0007669"/>
    <property type="project" value="TreeGrafter"/>
</dbReference>
<dbReference type="PANTHER" id="PTHR13356:SF0">
    <property type="entry name" value="SOSS COMPLEX SUBUNIT B HOMOLOG"/>
    <property type="match status" value="1"/>
</dbReference>
<evidence type="ECO:0000259" key="2">
    <source>
        <dbReference type="Pfam" id="PF01336"/>
    </source>
</evidence>
<reference evidence="3" key="1">
    <citation type="submission" date="2021-03" db="EMBL/GenBank/DDBJ databases">
        <title>Genomic Encyclopedia of Type Strains, Phase IV (KMG-V): Genome sequencing to study the core and pangenomes of soil and plant-associated prokaryotes.</title>
        <authorList>
            <person name="Whitman W."/>
        </authorList>
    </citation>
    <scope>NUCLEOTIDE SEQUENCE</scope>
    <source>
        <strain evidence="3">C4</strain>
    </source>
</reference>
<dbReference type="InterPro" id="IPR012340">
    <property type="entry name" value="NA-bd_OB-fold"/>
</dbReference>
<dbReference type="Proteomes" id="UP000740329">
    <property type="component" value="Unassembled WGS sequence"/>
</dbReference>
<comment type="caution">
    <text evidence="3">The sequence shown here is derived from an EMBL/GenBank/DDBJ whole genome shotgun (WGS) entry which is preliminary data.</text>
</comment>
<dbReference type="Pfam" id="PF01336">
    <property type="entry name" value="tRNA_anti-codon"/>
    <property type="match status" value="1"/>
</dbReference>
<dbReference type="NCBIfam" id="NF009032">
    <property type="entry name" value="PRK12366.1-3"/>
    <property type="match status" value="1"/>
</dbReference>
<dbReference type="SUPFAM" id="SSF50249">
    <property type="entry name" value="Nucleic acid-binding proteins"/>
    <property type="match status" value="5"/>
</dbReference>
<evidence type="ECO:0000313" key="3">
    <source>
        <dbReference type="EMBL" id="MBP2200961.1"/>
    </source>
</evidence>
<accession>A0A8J7RLE1</accession>
<proteinExistence type="predicted"/>
<dbReference type="Gene3D" id="2.40.50.140">
    <property type="entry name" value="Nucleic acid-binding proteins"/>
    <property type="match status" value="4"/>
</dbReference>
<feature type="domain" description="OB" evidence="2">
    <location>
        <begin position="73"/>
        <end position="147"/>
    </location>
</feature>
<dbReference type="GO" id="GO:0000724">
    <property type="term" value="P:double-strand break repair via homologous recombination"/>
    <property type="evidence" value="ECO:0007669"/>
    <property type="project" value="TreeGrafter"/>
</dbReference>
<dbReference type="PANTHER" id="PTHR13356">
    <property type="entry name" value="OB FOLD NUCLEIC ACID BINDING PROTEIN-RELATED"/>
    <property type="match status" value="1"/>
</dbReference>
<keyword evidence="1" id="KW-0238">DNA-binding</keyword>
<evidence type="ECO:0000313" key="4">
    <source>
        <dbReference type="Proteomes" id="UP000740329"/>
    </source>
</evidence>
<dbReference type="GO" id="GO:0003677">
    <property type="term" value="F:DNA binding"/>
    <property type="evidence" value="ECO:0007669"/>
    <property type="project" value="UniProtKB-KW"/>
</dbReference>
<sequence length="643" mass="72371">MNIDKLKNNILQKMSQEEMDSKISQKIDEASGLIDEKGALMLVAQELNIEIPYEDDEDFDYTISDILEGQRDVEVTGRIVEISSIKEFTKKDGSTGKLASLRIADNSGAIRLTLWNDKADLVADLKKGNVIKIENAFARNWNNKMELNSGSELSIERLEEYDESKYPKIKENYNISELVENLPASIEATVKLAYPLKEFNKKDGSTGCLKSLILEDETGTIRATLWNELAKMEINTADKVKIDGFVKQGYSGLEISINTIEVTEKTDPTQAKKVDNYVSIEDLPHYDKELVSVKGKILNKSIVREVEFPDRVAKVQEIKVSDGTGSVRVVFWGNNITKLDDLDEGDEISLSNCKTKKYINRMTDLEVVDLTFTFASTIELIEKSKVEIKLNSVTDLVEKFNKNELDADDISFGAKVYSSYPTKEFNRYDGSKGMVKSVELSDGDNTVRMTLWDDNTNLEITEGDTLKILHAKIKENNGYYDINTNKYTNIEINPKDLNLVSIRTHIVDIKEESKVELQATVVDFRKQDLILNLCPNCKKRLSMVDSNSGIGICEACGEVTPNEVLTATVVLDDGTGTINGRIYEANISKLTGLSIDELKEKNIEALNLAIGNEYIFYGNVTMRNDDLELNIRGIQEFDINKEF</sequence>